<dbReference type="GO" id="GO:0016887">
    <property type="term" value="F:ATP hydrolysis activity"/>
    <property type="evidence" value="ECO:0007669"/>
    <property type="project" value="InterPro"/>
</dbReference>
<evidence type="ECO:0000313" key="3">
    <source>
        <dbReference type="Proteomes" id="UP000184497"/>
    </source>
</evidence>
<dbReference type="RefSeq" id="WP_072798374.1">
    <property type="nucleotide sequence ID" value="NZ_FRAQ01000002.1"/>
</dbReference>
<dbReference type="SUPFAM" id="SSF52540">
    <property type="entry name" value="P-loop containing nucleoside triphosphate hydrolases"/>
    <property type="match status" value="1"/>
</dbReference>
<organism evidence="2 3">
    <name type="scientific">Marinobacter antarcticus</name>
    <dbReference type="NCBI Taxonomy" id="564117"/>
    <lineage>
        <taxon>Bacteria</taxon>
        <taxon>Pseudomonadati</taxon>
        <taxon>Pseudomonadota</taxon>
        <taxon>Gammaproteobacteria</taxon>
        <taxon>Pseudomonadales</taxon>
        <taxon>Marinobacteraceae</taxon>
        <taxon>Marinobacter</taxon>
    </lineage>
</organism>
<protein>
    <submittedName>
        <fullName evidence="2">DNA sulfur modification protein DndD</fullName>
    </submittedName>
</protein>
<dbReference type="NCBIfam" id="TIGR03185">
    <property type="entry name" value="DNA_S_dndD"/>
    <property type="match status" value="1"/>
</dbReference>
<name>A0A1M6U7U3_9GAMM</name>
<gene>
    <name evidence="2" type="ORF">SAMN05216369_2652</name>
</gene>
<evidence type="ECO:0000313" key="2">
    <source>
        <dbReference type="EMBL" id="SHK65241.1"/>
    </source>
</evidence>
<sequence length="679" mass="75843">MLIHELILNNFRVYAGEHRFDLRPDKQAGRSRPIVLFGGLNGAGKTSILNAVRLVLYGKAALGGSVSQRRYDQYLMDSIHRSRETHRTASTATVEIKFSYAKLGVKSEFHIVRIWERKGKGVHETLRIEENGAEIKGLDYEQAQHFLNELIPIGVSELFFFDGEKISQLADDAGGAGLESSIKKLLGLDVVERLAGDLTVLSRNIAKGSSQRSIEEEITEVQASLQECRFRIENLRQEISGILIRKSEAAATAERLTKNISDRGGHFSTSRAELHSKLDELTDERDFLISRISALISDCAPMAICSDFCERVEHQVQKDLNESADRKSFELLEKNLLTIKARLEQKIPGDVQALIEAEVNSLLNEAKPLSNGEEALIHDLTASQAGKILSTFESGRSQGQDASKYFEELERVEVAIDEIGASLTRAPDDILIQSDFENLQEIKQTIGKFEGHIESLKADARKQAQTAVECARRLDKLFDEAAKHSDQQRVLSYISNANGMLEEFVDRSATDKIRDLEVQFTECFAKLARKDDLALTVSIDPKSFHVALRNAGGREVGRDELSAGEKQIFAISMLEALAKTSGRQLPMIVDTPLGRLDSKHRTKLVEGYFPLASHQMIILSTDTEVDESFYSQLEPDISRAFRLDYDPHQGATKVETGYFWQKTNHKGVGSYVPDTLTTE</sequence>
<dbReference type="Gene3D" id="3.40.50.300">
    <property type="entry name" value="P-loop containing nucleotide triphosphate hydrolases"/>
    <property type="match status" value="2"/>
</dbReference>
<dbReference type="InterPro" id="IPR027417">
    <property type="entry name" value="P-loop_NTPase"/>
</dbReference>
<evidence type="ECO:0000259" key="1">
    <source>
        <dbReference type="Pfam" id="PF13476"/>
    </source>
</evidence>
<proteinExistence type="predicted"/>
<dbReference type="PANTHER" id="PTHR32114:SF2">
    <property type="entry name" value="ABC TRANSPORTER ABCH.3"/>
    <property type="match status" value="1"/>
</dbReference>
<dbReference type="EMBL" id="FRAQ01000002">
    <property type="protein sequence ID" value="SHK65241.1"/>
    <property type="molecule type" value="Genomic_DNA"/>
</dbReference>
<accession>A0A1M6U7U3</accession>
<dbReference type="GO" id="GO:0006302">
    <property type="term" value="P:double-strand break repair"/>
    <property type="evidence" value="ECO:0007669"/>
    <property type="project" value="InterPro"/>
</dbReference>
<dbReference type="PANTHER" id="PTHR32114">
    <property type="entry name" value="ABC TRANSPORTER ABCH.3"/>
    <property type="match status" value="1"/>
</dbReference>
<dbReference type="STRING" id="564117.SAMN05216369_2652"/>
<dbReference type="Pfam" id="PF13476">
    <property type="entry name" value="AAA_23"/>
    <property type="match status" value="1"/>
</dbReference>
<dbReference type="InterPro" id="IPR038729">
    <property type="entry name" value="Rad50/SbcC_AAA"/>
</dbReference>
<dbReference type="AlphaFoldDB" id="A0A1M6U7U3"/>
<dbReference type="InterPro" id="IPR017599">
    <property type="entry name" value="DNA_S_DndD"/>
</dbReference>
<feature type="domain" description="Rad50/SbcC-type AAA" evidence="1">
    <location>
        <begin position="6"/>
        <end position="229"/>
    </location>
</feature>
<keyword evidence="3" id="KW-1185">Reference proteome</keyword>
<reference evidence="3" key="1">
    <citation type="submission" date="2016-11" db="EMBL/GenBank/DDBJ databases">
        <authorList>
            <person name="Varghese N."/>
            <person name="Submissions S."/>
        </authorList>
    </citation>
    <scope>NUCLEOTIDE SEQUENCE [LARGE SCALE GENOMIC DNA]</scope>
    <source>
        <strain evidence="3">CGMCC 1.10835</strain>
    </source>
</reference>
<dbReference type="Proteomes" id="UP000184497">
    <property type="component" value="Unassembled WGS sequence"/>
</dbReference>